<organism evidence="1 2">
    <name type="scientific">Roseivivax isoporae LMG 25204</name>
    <dbReference type="NCBI Taxonomy" id="1449351"/>
    <lineage>
        <taxon>Bacteria</taxon>
        <taxon>Pseudomonadati</taxon>
        <taxon>Pseudomonadota</taxon>
        <taxon>Alphaproteobacteria</taxon>
        <taxon>Rhodobacterales</taxon>
        <taxon>Roseobacteraceae</taxon>
        <taxon>Roseivivax</taxon>
    </lineage>
</organism>
<dbReference type="OrthoDB" id="9808944at2"/>
<comment type="caution">
    <text evidence="1">The sequence shown here is derived from an EMBL/GenBank/DDBJ whole genome shotgun (WGS) entry which is preliminary data.</text>
</comment>
<dbReference type="RefSeq" id="WP_043770373.1">
    <property type="nucleotide sequence ID" value="NZ_JAME01000014.1"/>
</dbReference>
<accession>X7F9X8</accession>
<evidence type="ECO:0000313" key="1">
    <source>
        <dbReference type="EMBL" id="ETX28899.1"/>
    </source>
</evidence>
<protein>
    <submittedName>
        <fullName evidence="1">FlaF protein</fullName>
    </submittedName>
</protein>
<name>X7F9X8_9RHOB</name>
<dbReference type="eggNOG" id="COG5442">
    <property type="taxonomic scope" value="Bacteria"/>
</dbReference>
<proteinExistence type="predicted"/>
<dbReference type="Pfam" id="PF07309">
    <property type="entry name" value="FlaF"/>
    <property type="match status" value="1"/>
</dbReference>
<dbReference type="GO" id="GO:0044781">
    <property type="term" value="P:bacterial-type flagellum organization"/>
    <property type="evidence" value="ECO:0007669"/>
    <property type="project" value="InterPro"/>
</dbReference>
<evidence type="ECO:0000313" key="2">
    <source>
        <dbReference type="Proteomes" id="UP000023430"/>
    </source>
</evidence>
<dbReference type="InterPro" id="IPR010845">
    <property type="entry name" value="FlaF"/>
</dbReference>
<dbReference type="EMBL" id="JAME01000014">
    <property type="protein sequence ID" value="ETX28899.1"/>
    <property type="molecule type" value="Genomic_DNA"/>
</dbReference>
<dbReference type="STRING" id="1449351.RISW2_04090"/>
<sequence length="132" mass="14552">MSIAAYKQTIRESESPRQIERRVLTRVTAALERHAEGFDTAVPGRRHFILAQGLREALTDNQALWRALRHDLADSGNRLPEGIRAALISISLWVDRQSTQVLGGKPGLDALIEVNRRIIAGLAGQAPRPGEV</sequence>
<keyword evidence="2" id="KW-1185">Reference proteome</keyword>
<gene>
    <name evidence="1" type="ORF">RISW2_04090</name>
</gene>
<dbReference type="AlphaFoldDB" id="X7F9X8"/>
<dbReference type="Proteomes" id="UP000023430">
    <property type="component" value="Unassembled WGS sequence"/>
</dbReference>
<reference evidence="1 2" key="1">
    <citation type="submission" date="2014-01" db="EMBL/GenBank/DDBJ databases">
        <title>Roseivivax isoporae LMG 25204 Genome Sequencing.</title>
        <authorList>
            <person name="Lai Q."/>
            <person name="Li G."/>
            <person name="Shao Z."/>
        </authorList>
    </citation>
    <scope>NUCLEOTIDE SEQUENCE [LARGE SCALE GENOMIC DNA]</scope>
    <source>
        <strain evidence="1 2">LMG 25204</strain>
    </source>
</reference>